<gene>
    <name evidence="1" type="ORF">ACFQLX_24075</name>
</gene>
<accession>A0ABW2GKC4</accession>
<sequence>MSGGGTLPVLRLAGDIAAQFRHVPGEEAAVKVADHVRLFWDPRMRAQLRTQVEREGEHCDPVVRRAAALLAEGA</sequence>
<protein>
    <submittedName>
        <fullName evidence="1">Formate dehydrogenase subunit delta</fullName>
    </submittedName>
</protein>
<keyword evidence="2" id="KW-1185">Reference proteome</keyword>
<reference evidence="2" key="1">
    <citation type="journal article" date="2019" name="Int. J. Syst. Evol. Microbiol.">
        <title>The Global Catalogue of Microorganisms (GCM) 10K type strain sequencing project: providing services to taxonomists for standard genome sequencing and annotation.</title>
        <authorList>
            <consortium name="The Broad Institute Genomics Platform"/>
            <consortium name="The Broad Institute Genome Sequencing Center for Infectious Disease"/>
            <person name="Wu L."/>
            <person name="Ma J."/>
        </authorList>
    </citation>
    <scope>NUCLEOTIDE SEQUENCE [LARGE SCALE GENOMIC DNA]</scope>
    <source>
        <strain evidence="2">CGMCC 1.13681</strain>
    </source>
</reference>
<evidence type="ECO:0000313" key="2">
    <source>
        <dbReference type="Proteomes" id="UP001596413"/>
    </source>
</evidence>
<dbReference type="RefSeq" id="WP_386418419.1">
    <property type="nucleotide sequence ID" value="NZ_JBHSZO010000055.1"/>
</dbReference>
<name>A0ABW2GKC4_9ACTN</name>
<evidence type="ECO:0000313" key="1">
    <source>
        <dbReference type="EMBL" id="MFC7221215.1"/>
    </source>
</evidence>
<proteinExistence type="predicted"/>
<dbReference type="Proteomes" id="UP001596413">
    <property type="component" value="Unassembled WGS sequence"/>
</dbReference>
<dbReference type="EMBL" id="JBHSZO010000055">
    <property type="protein sequence ID" value="MFC7221215.1"/>
    <property type="molecule type" value="Genomic_DNA"/>
</dbReference>
<comment type="caution">
    <text evidence="1">The sequence shown here is derived from an EMBL/GenBank/DDBJ whole genome shotgun (WGS) entry which is preliminary data.</text>
</comment>
<organism evidence="1 2">
    <name type="scientific">Streptomyces polyrhachis</name>
    <dbReference type="NCBI Taxonomy" id="1282885"/>
    <lineage>
        <taxon>Bacteria</taxon>
        <taxon>Bacillati</taxon>
        <taxon>Actinomycetota</taxon>
        <taxon>Actinomycetes</taxon>
        <taxon>Kitasatosporales</taxon>
        <taxon>Streptomycetaceae</taxon>
        <taxon>Streptomyces</taxon>
    </lineage>
</organism>
<dbReference type="InterPro" id="IPR021074">
    <property type="entry name" value="Formate_DH_dsu"/>
</dbReference>
<dbReference type="Pfam" id="PF11390">
    <property type="entry name" value="FdsD"/>
    <property type="match status" value="1"/>
</dbReference>